<feature type="non-terminal residue" evidence="1">
    <location>
        <position position="1"/>
    </location>
</feature>
<dbReference type="OrthoDB" id="537467at2759"/>
<reference evidence="1" key="1">
    <citation type="journal article" date="2020" name="Stud. Mycol.">
        <title>101 Dothideomycetes genomes: a test case for predicting lifestyles and emergence of pathogens.</title>
        <authorList>
            <person name="Haridas S."/>
            <person name="Albert R."/>
            <person name="Binder M."/>
            <person name="Bloem J."/>
            <person name="Labutti K."/>
            <person name="Salamov A."/>
            <person name="Andreopoulos B."/>
            <person name="Baker S."/>
            <person name="Barry K."/>
            <person name="Bills G."/>
            <person name="Bluhm B."/>
            <person name="Cannon C."/>
            <person name="Castanera R."/>
            <person name="Culley D."/>
            <person name="Daum C."/>
            <person name="Ezra D."/>
            <person name="Gonzalez J."/>
            <person name="Henrissat B."/>
            <person name="Kuo A."/>
            <person name="Liang C."/>
            <person name="Lipzen A."/>
            <person name="Lutzoni F."/>
            <person name="Magnuson J."/>
            <person name="Mondo S."/>
            <person name="Nolan M."/>
            <person name="Ohm R."/>
            <person name="Pangilinan J."/>
            <person name="Park H.-J."/>
            <person name="Ramirez L."/>
            <person name="Alfaro M."/>
            <person name="Sun H."/>
            <person name="Tritt A."/>
            <person name="Yoshinaga Y."/>
            <person name="Zwiers L.-H."/>
            <person name="Turgeon B."/>
            <person name="Goodwin S."/>
            <person name="Spatafora J."/>
            <person name="Crous P."/>
            <person name="Grigoriev I."/>
        </authorList>
    </citation>
    <scope>NUCLEOTIDE SEQUENCE</scope>
    <source>
        <strain evidence="1">CBS 116435</strain>
    </source>
</reference>
<proteinExistence type="predicted"/>
<name>A0A9P4Q737_9PEZI</name>
<dbReference type="Proteomes" id="UP000799441">
    <property type="component" value="Unassembled WGS sequence"/>
</dbReference>
<dbReference type="AlphaFoldDB" id="A0A9P4Q737"/>
<organism evidence="1 2">
    <name type="scientific">Polychaeton citri CBS 116435</name>
    <dbReference type="NCBI Taxonomy" id="1314669"/>
    <lineage>
        <taxon>Eukaryota</taxon>
        <taxon>Fungi</taxon>
        <taxon>Dikarya</taxon>
        <taxon>Ascomycota</taxon>
        <taxon>Pezizomycotina</taxon>
        <taxon>Dothideomycetes</taxon>
        <taxon>Dothideomycetidae</taxon>
        <taxon>Capnodiales</taxon>
        <taxon>Capnodiaceae</taxon>
        <taxon>Polychaeton</taxon>
    </lineage>
</organism>
<sequence length="76" mass="8625">KPCTLCSRLCDVRIRCQIDETGRWHLVCPGRCWRQVSGGVIDGDGDAAHRSYRYGGVWKNKHDAVSGKKPKKKKKK</sequence>
<keyword evidence="2" id="KW-1185">Reference proteome</keyword>
<accession>A0A9P4Q737</accession>
<dbReference type="EMBL" id="MU003787">
    <property type="protein sequence ID" value="KAF2721833.1"/>
    <property type="molecule type" value="Genomic_DNA"/>
</dbReference>
<feature type="non-terminal residue" evidence="1">
    <location>
        <position position="76"/>
    </location>
</feature>
<comment type="caution">
    <text evidence="1">The sequence shown here is derived from an EMBL/GenBank/DDBJ whole genome shotgun (WGS) entry which is preliminary data.</text>
</comment>
<evidence type="ECO:0000313" key="1">
    <source>
        <dbReference type="EMBL" id="KAF2721833.1"/>
    </source>
</evidence>
<gene>
    <name evidence="1" type="ORF">K431DRAFT_201608</name>
</gene>
<evidence type="ECO:0000313" key="2">
    <source>
        <dbReference type="Proteomes" id="UP000799441"/>
    </source>
</evidence>
<protein>
    <submittedName>
        <fullName evidence="1">Uncharacterized protein</fullName>
    </submittedName>
</protein>